<dbReference type="InterPro" id="IPR016082">
    <property type="entry name" value="Ribosomal_uL30_ferredoxin-like"/>
</dbReference>
<dbReference type="OMA" id="IEEHMGK"/>
<dbReference type="STRING" id="49390.A0A068TPK2"/>
<evidence type="ECO:0000259" key="5">
    <source>
        <dbReference type="Pfam" id="PF08079"/>
    </source>
</evidence>
<reference evidence="7" key="1">
    <citation type="journal article" date="2014" name="Science">
        <title>The coffee genome provides insight into the convergent evolution of caffeine biosynthesis.</title>
        <authorList>
            <person name="Denoeud F."/>
            <person name="Carretero-Paulet L."/>
            <person name="Dereeper A."/>
            <person name="Droc G."/>
            <person name="Guyot R."/>
            <person name="Pietrella M."/>
            <person name="Zheng C."/>
            <person name="Alberti A."/>
            <person name="Anthony F."/>
            <person name="Aprea G."/>
            <person name="Aury J.M."/>
            <person name="Bento P."/>
            <person name="Bernard M."/>
            <person name="Bocs S."/>
            <person name="Campa C."/>
            <person name="Cenci A."/>
            <person name="Combes M.C."/>
            <person name="Crouzillat D."/>
            <person name="Da Silva C."/>
            <person name="Daddiego L."/>
            <person name="De Bellis F."/>
            <person name="Dussert S."/>
            <person name="Garsmeur O."/>
            <person name="Gayraud T."/>
            <person name="Guignon V."/>
            <person name="Jahn K."/>
            <person name="Jamilloux V."/>
            <person name="Joet T."/>
            <person name="Labadie K."/>
            <person name="Lan T."/>
            <person name="Leclercq J."/>
            <person name="Lepelley M."/>
            <person name="Leroy T."/>
            <person name="Li L.T."/>
            <person name="Librado P."/>
            <person name="Lopez L."/>
            <person name="Munoz A."/>
            <person name="Noel B."/>
            <person name="Pallavicini A."/>
            <person name="Perrotta G."/>
            <person name="Poncet V."/>
            <person name="Pot D."/>
            <person name="Priyono X."/>
            <person name="Rigoreau M."/>
            <person name="Rouard M."/>
            <person name="Rozas J."/>
            <person name="Tranchant-Dubreuil C."/>
            <person name="VanBuren R."/>
            <person name="Zhang Q."/>
            <person name="Andrade A.C."/>
            <person name="Argout X."/>
            <person name="Bertrand B."/>
            <person name="de Kochko A."/>
            <person name="Graziosi G."/>
            <person name="Henry R.J."/>
            <person name="Jayarama X."/>
            <person name="Ming R."/>
            <person name="Nagai C."/>
            <person name="Rounsley S."/>
            <person name="Sankoff D."/>
            <person name="Giuliano G."/>
            <person name="Albert V.A."/>
            <person name="Wincker P."/>
            <person name="Lashermes P."/>
        </authorList>
    </citation>
    <scope>NUCLEOTIDE SEQUENCE [LARGE SCALE GENOMIC DNA]</scope>
    <source>
        <strain evidence="7">cv. DH200-94</strain>
    </source>
</reference>
<dbReference type="AlphaFoldDB" id="A0A068TPK2"/>
<evidence type="ECO:0000313" key="6">
    <source>
        <dbReference type="EMBL" id="CDO98215.1"/>
    </source>
</evidence>
<dbReference type="PANTHER" id="PTHR11524">
    <property type="entry name" value="60S RIBOSOMAL PROTEIN L7"/>
    <property type="match status" value="1"/>
</dbReference>
<keyword evidence="7" id="KW-1185">Reference proteome</keyword>
<evidence type="ECO:0000256" key="2">
    <source>
        <dbReference type="ARBA" id="ARBA00022980"/>
    </source>
</evidence>
<sequence length="302" mass="35306">MSCPKQNKQNKTSKQCGSRLAALYISSPLSLFVLRNRTATAYRPDGCFSEVVQRFNTMAEEEPKPLNYIPEVILKKRKNNEEWAIRRKQQLEQRVKRLKSDNFVIKKPEQFIREYRDREMDLVQMKNRKKQHIRSGVIPDSKLLFVIRIGGKNDMHPNTRKVLYSLRLRRVFNGVFLKANGRIMEILKKVEPYITYGYPNLKSVKDLIYKKGVAKFEKQRVPLTDNNIVEQALGQFNIICLEDIVNEITNVGPHFQEVSSFLCPFTLNKPVKALQGKRRRYKDGGDSGNREDDINELLRKMN</sequence>
<evidence type="ECO:0000259" key="4">
    <source>
        <dbReference type="Pfam" id="PF00327"/>
    </source>
</evidence>
<organism evidence="6 7">
    <name type="scientific">Coffea canephora</name>
    <name type="common">Robusta coffee</name>
    <dbReference type="NCBI Taxonomy" id="49390"/>
    <lineage>
        <taxon>Eukaryota</taxon>
        <taxon>Viridiplantae</taxon>
        <taxon>Streptophyta</taxon>
        <taxon>Embryophyta</taxon>
        <taxon>Tracheophyta</taxon>
        <taxon>Spermatophyta</taxon>
        <taxon>Magnoliopsida</taxon>
        <taxon>eudicotyledons</taxon>
        <taxon>Gunneridae</taxon>
        <taxon>Pentapetalae</taxon>
        <taxon>asterids</taxon>
        <taxon>lamiids</taxon>
        <taxon>Gentianales</taxon>
        <taxon>Rubiaceae</taxon>
        <taxon>Ixoroideae</taxon>
        <taxon>Gardenieae complex</taxon>
        <taxon>Bertiereae - Coffeeae clade</taxon>
        <taxon>Coffeeae</taxon>
        <taxon>Coffea</taxon>
    </lineage>
</organism>
<comment type="similarity">
    <text evidence="1">Belongs to the universal ribosomal protein uL30 family.</text>
</comment>
<dbReference type="InterPro" id="IPR036919">
    <property type="entry name" value="Ribo_uL30_ferredoxin-like_sf"/>
</dbReference>
<evidence type="ECO:0008006" key="8">
    <source>
        <dbReference type="Google" id="ProtNLM"/>
    </source>
</evidence>
<dbReference type="GO" id="GO:0000463">
    <property type="term" value="P:maturation of LSU-rRNA from tricistronic rRNA transcript (SSU-rRNA, 5.8S rRNA, LSU-rRNA)"/>
    <property type="evidence" value="ECO:0007669"/>
    <property type="project" value="TreeGrafter"/>
</dbReference>
<dbReference type="PhylomeDB" id="A0A068TPK2"/>
<dbReference type="Pfam" id="PF08079">
    <property type="entry name" value="Ribosomal_L30_N"/>
    <property type="match status" value="1"/>
</dbReference>
<evidence type="ECO:0000256" key="3">
    <source>
        <dbReference type="ARBA" id="ARBA00023274"/>
    </source>
</evidence>
<dbReference type="GO" id="GO:0003723">
    <property type="term" value="F:RNA binding"/>
    <property type="evidence" value="ECO:0007669"/>
    <property type="project" value="InterPro"/>
</dbReference>
<dbReference type="OrthoDB" id="28644at2759"/>
<dbReference type="Gene3D" id="3.30.1390.20">
    <property type="entry name" value="Ribosomal protein L30, ferredoxin-like fold domain"/>
    <property type="match status" value="1"/>
</dbReference>
<feature type="domain" description="Large ribosomal subunit protein uL30 N-terminal eukaryotes" evidence="5">
    <location>
        <begin position="69"/>
        <end position="132"/>
    </location>
</feature>
<feature type="domain" description="Large ribosomal subunit protein uL30-like ferredoxin-like fold" evidence="4">
    <location>
        <begin position="144"/>
        <end position="194"/>
    </location>
</feature>
<dbReference type="FunFam" id="3.30.1390.20:FF:000003">
    <property type="entry name" value="60S ribosomal protein L7"/>
    <property type="match status" value="1"/>
</dbReference>
<dbReference type="InterPro" id="IPR012988">
    <property type="entry name" value="Ribosomal_uL30_N_euk"/>
</dbReference>
<dbReference type="InterPro" id="IPR039699">
    <property type="entry name" value="Ribosomal_uL30"/>
</dbReference>
<evidence type="ECO:0000256" key="1">
    <source>
        <dbReference type="ARBA" id="ARBA00007594"/>
    </source>
</evidence>
<gene>
    <name evidence="6" type="ORF">GSCOC_T00022235001</name>
</gene>
<dbReference type="InParanoid" id="A0A068TPK2"/>
<dbReference type="FunCoup" id="A0A068TPK2">
    <property type="interactions" value="685"/>
</dbReference>
<dbReference type="PANTHER" id="PTHR11524:SF36">
    <property type="entry name" value="LARGE RIBOSOMAL SUBUNIT PROTEIN UL30Z"/>
    <property type="match status" value="1"/>
</dbReference>
<dbReference type="GO" id="GO:0003735">
    <property type="term" value="F:structural constituent of ribosome"/>
    <property type="evidence" value="ECO:0007669"/>
    <property type="project" value="EnsemblPlants"/>
</dbReference>
<dbReference type="InterPro" id="IPR005998">
    <property type="entry name" value="Ribosomal_uL30_euk"/>
</dbReference>
<dbReference type="Pfam" id="PF00327">
    <property type="entry name" value="Ribosomal_L30"/>
    <property type="match status" value="1"/>
</dbReference>
<dbReference type="Proteomes" id="UP000295252">
    <property type="component" value="Chromosome VI"/>
</dbReference>
<dbReference type="CDD" id="cd01657">
    <property type="entry name" value="Ribosomal_L7_archeal_euk"/>
    <property type="match status" value="1"/>
</dbReference>
<dbReference type="GO" id="GO:0022625">
    <property type="term" value="C:cytosolic large ribosomal subunit"/>
    <property type="evidence" value="ECO:0007669"/>
    <property type="project" value="TreeGrafter"/>
</dbReference>
<keyword evidence="2" id="KW-0689">Ribosomal protein</keyword>
<evidence type="ECO:0000313" key="7">
    <source>
        <dbReference type="Proteomes" id="UP000295252"/>
    </source>
</evidence>
<dbReference type="NCBIfam" id="TIGR01310">
    <property type="entry name" value="uL30_euk"/>
    <property type="match status" value="1"/>
</dbReference>
<dbReference type="InterPro" id="IPR035808">
    <property type="entry name" value="Ribosomal_uL30_euk_arc"/>
</dbReference>
<dbReference type="EMBL" id="HG739086">
    <property type="protein sequence ID" value="CDO98215.1"/>
    <property type="molecule type" value="Genomic_DNA"/>
</dbReference>
<accession>A0A068TPK2</accession>
<dbReference type="SUPFAM" id="SSF55129">
    <property type="entry name" value="Ribosomal protein L30p/L7e"/>
    <property type="match status" value="1"/>
</dbReference>
<protein>
    <recommendedName>
        <fullName evidence="8">Ribosomal protein L30 ferredoxin-like fold domain-containing protein</fullName>
    </recommendedName>
</protein>
<proteinExistence type="inferred from homology"/>
<dbReference type="Gramene" id="CDO98215">
    <property type="protein sequence ID" value="CDO98215"/>
    <property type="gene ID" value="GSCOC_T00022235001"/>
</dbReference>
<name>A0A068TPK2_COFCA</name>
<keyword evidence="3" id="KW-0687">Ribonucleoprotein</keyword>